<dbReference type="Gene3D" id="3.40.50.1000">
    <property type="entry name" value="HAD superfamily/HAD-like"/>
    <property type="match status" value="1"/>
</dbReference>
<dbReference type="Proteomes" id="UP000008827">
    <property type="component" value="Chromosome 18"/>
</dbReference>
<sequence length="139" mass="15736">MTFFKKAIEDMAADSLHCVAIAYRSYEKEKVPTNEELLSHWSLPEDDLISLAIVGLKDPCRLGVKQAVELCQKVGVKVKMVIGDNVKTTKAIAIECGILNSYANATEPNIMKFWLHYLIFLYFKGFNYHSNADVFVVMQ</sequence>
<evidence type="ECO:0000256" key="2">
    <source>
        <dbReference type="ARBA" id="ARBA00022842"/>
    </source>
</evidence>
<protein>
    <recommendedName>
        <fullName evidence="6">Cation-transporting P-type ATPase C-terminal domain-containing protein</fullName>
    </recommendedName>
</protein>
<dbReference type="PANTHER" id="PTHR24093:SF369">
    <property type="entry name" value="CALCIUM-TRANSPORTING ATPASE"/>
    <property type="match status" value="1"/>
</dbReference>
<dbReference type="Gene3D" id="3.40.1110.10">
    <property type="entry name" value="Calcium-transporting ATPase, cytoplasmic domain N"/>
    <property type="match status" value="1"/>
</dbReference>
<evidence type="ECO:0000313" key="5">
    <source>
        <dbReference type="Proteomes" id="UP000008827"/>
    </source>
</evidence>
<dbReference type="InParanoid" id="A0A0R0EZZ6"/>
<organism evidence="3">
    <name type="scientific">Glycine max</name>
    <name type="common">Soybean</name>
    <name type="synonym">Glycine hispida</name>
    <dbReference type="NCBI Taxonomy" id="3847"/>
    <lineage>
        <taxon>Eukaryota</taxon>
        <taxon>Viridiplantae</taxon>
        <taxon>Streptophyta</taxon>
        <taxon>Embryophyta</taxon>
        <taxon>Tracheophyta</taxon>
        <taxon>Spermatophyta</taxon>
        <taxon>Magnoliopsida</taxon>
        <taxon>eudicotyledons</taxon>
        <taxon>Gunneridae</taxon>
        <taxon>Pentapetalae</taxon>
        <taxon>rosids</taxon>
        <taxon>fabids</taxon>
        <taxon>Fabales</taxon>
        <taxon>Fabaceae</taxon>
        <taxon>Papilionoideae</taxon>
        <taxon>50 kb inversion clade</taxon>
        <taxon>NPAAA clade</taxon>
        <taxon>indigoferoid/millettioid clade</taxon>
        <taxon>Phaseoleae</taxon>
        <taxon>Glycine</taxon>
        <taxon>Glycine subgen. Soja</taxon>
    </lineage>
</organism>
<proteinExistence type="predicted"/>
<dbReference type="InterPro" id="IPR036412">
    <property type="entry name" value="HAD-like_sf"/>
</dbReference>
<dbReference type="EnsemblPlants" id="KRG99309">
    <property type="protein sequence ID" value="KRG99309"/>
    <property type="gene ID" value="GLYMA_18G136000"/>
</dbReference>
<reference evidence="3" key="3">
    <citation type="submission" date="2018-07" db="EMBL/GenBank/DDBJ databases">
        <title>WGS assembly of Glycine max.</title>
        <authorList>
            <person name="Schmutz J."/>
            <person name="Cannon S."/>
            <person name="Schlueter J."/>
            <person name="Ma J."/>
            <person name="Mitros T."/>
            <person name="Nelson W."/>
            <person name="Hyten D."/>
            <person name="Song Q."/>
            <person name="Thelen J."/>
            <person name="Cheng J."/>
            <person name="Xu D."/>
            <person name="Hellsten U."/>
            <person name="May G."/>
            <person name="Yu Y."/>
            <person name="Sakurai T."/>
            <person name="Umezawa T."/>
            <person name="Bhattacharyya M."/>
            <person name="Sandhu D."/>
            <person name="Valliyodan B."/>
            <person name="Lindquist E."/>
            <person name="Peto M."/>
            <person name="Grant D."/>
            <person name="Shu S."/>
            <person name="Goodstein D."/>
            <person name="Barry K."/>
            <person name="Futrell-Griggs M."/>
            <person name="Abernathy B."/>
            <person name="Du J."/>
            <person name="Tian Z."/>
            <person name="Zhu L."/>
            <person name="Gill N."/>
            <person name="Joshi T."/>
            <person name="Libault M."/>
            <person name="Sethuraman A."/>
            <person name="Zhang X."/>
            <person name="Shinozaki K."/>
            <person name="Nguyen H."/>
            <person name="Wing R."/>
            <person name="Cregan P."/>
            <person name="Specht J."/>
            <person name="Grimwood J."/>
            <person name="Rokhsar D."/>
            <person name="Stacey G."/>
            <person name="Shoemaker R."/>
            <person name="Jackson S."/>
        </authorList>
    </citation>
    <scope>NUCLEOTIDE SEQUENCE</scope>
    <source>
        <tissue evidence="3">Callus</tissue>
    </source>
</reference>
<dbReference type="InterPro" id="IPR023214">
    <property type="entry name" value="HAD_sf"/>
</dbReference>
<dbReference type="STRING" id="3847.A0A0R0EZZ6"/>
<dbReference type="EMBL" id="CM000851">
    <property type="protein sequence ID" value="KRG99309.1"/>
    <property type="molecule type" value="Genomic_DNA"/>
</dbReference>
<gene>
    <name evidence="3" type="ORF">GLYMA_18G136000</name>
</gene>
<dbReference type="PaxDb" id="3847-GLYMA15G18176.2"/>
<keyword evidence="5" id="KW-1185">Reference proteome</keyword>
<dbReference type="PANTHER" id="PTHR24093">
    <property type="entry name" value="CATION TRANSPORTING ATPASE"/>
    <property type="match status" value="1"/>
</dbReference>
<dbReference type="InterPro" id="IPR023299">
    <property type="entry name" value="ATPase_P-typ_cyto_dom_N"/>
</dbReference>
<evidence type="ECO:0008006" key="6">
    <source>
        <dbReference type="Google" id="ProtNLM"/>
    </source>
</evidence>
<reference evidence="3 4" key="1">
    <citation type="journal article" date="2010" name="Nature">
        <title>Genome sequence of the palaeopolyploid soybean.</title>
        <authorList>
            <person name="Schmutz J."/>
            <person name="Cannon S.B."/>
            <person name="Schlueter J."/>
            <person name="Ma J."/>
            <person name="Mitros T."/>
            <person name="Nelson W."/>
            <person name="Hyten D.L."/>
            <person name="Song Q."/>
            <person name="Thelen J.J."/>
            <person name="Cheng J."/>
            <person name="Xu D."/>
            <person name="Hellsten U."/>
            <person name="May G.D."/>
            <person name="Yu Y."/>
            <person name="Sakurai T."/>
            <person name="Umezawa T."/>
            <person name="Bhattacharyya M.K."/>
            <person name="Sandhu D."/>
            <person name="Valliyodan B."/>
            <person name="Lindquist E."/>
            <person name="Peto M."/>
            <person name="Grant D."/>
            <person name="Shu S."/>
            <person name="Goodstein D."/>
            <person name="Barry K."/>
            <person name="Futrell-Griggs M."/>
            <person name="Abernathy B."/>
            <person name="Du J."/>
            <person name="Tian Z."/>
            <person name="Zhu L."/>
            <person name="Gill N."/>
            <person name="Joshi T."/>
            <person name="Libault M."/>
            <person name="Sethuraman A."/>
            <person name="Zhang X.-C."/>
            <person name="Shinozaki K."/>
            <person name="Nguyen H.T."/>
            <person name="Wing R.A."/>
            <person name="Cregan P."/>
            <person name="Specht J."/>
            <person name="Grimwood J."/>
            <person name="Rokhsar D."/>
            <person name="Stacey G."/>
            <person name="Shoemaker R.C."/>
            <person name="Jackson S.A."/>
        </authorList>
    </citation>
    <scope>NUCLEOTIDE SEQUENCE</scope>
    <source>
        <strain evidence="4">cv. Williams 82</strain>
        <tissue evidence="3">Callus</tissue>
    </source>
</reference>
<evidence type="ECO:0000313" key="4">
    <source>
        <dbReference type="EnsemblPlants" id="KRG99309"/>
    </source>
</evidence>
<dbReference type="GO" id="GO:0000166">
    <property type="term" value="F:nucleotide binding"/>
    <property type="evidence" value="ECO:0007669"/>
    <property type="project" value="InterPro"/>
</dbReference>
<evidence type="ECO:0000256" key="1">
    <source>
        <dbReference type="ARBA" id="ARBA00004127"/>
    </source>
</evidence>
<name>A0A0R0EZZ6_SOYBN</name>
<reference evidence="4" key="2">
    <citation type="submission" date="2018-02" db="UniProtKB">
        <authorList>
            <consortium name="EnsemblPlants"/>
        </authorList>
    </citation>
    <scope>IDENTIFICATION</scope>
    <source>
        <strain evidence="4">Williams 82</strain>
    </source>
</reference>
<dbReference type="Gramene" id="KRG99309">
    <property type="protein sequence ID" value="KRG99309"/>
    <property type="gene ID" value="GLYMA_18G136000"/>
</dbReference>
<keyword evidence="2" id="KW-0460">Magnesium</keyword>
<dbReference type="Pfam" id="PF13246">
    <property type="entry name" value="Cation_ATPase"/>
    <property type="match status" value="1"/>
</dbReference>
<accession>A0A0R0EZZ6</accession>
<comment type="subcellular location">
    <subcellularLocation>
        <location evidence="1">Endomembrane system</location>
        <topology evidence="1">Multi-pass membrane protein</topology>
    </subcellularLocation>
</comment>
<dbReference type="GO" id="GO:0012505">
    <property type="term" value="C:endomembrane system"/>
    <property type="evidence" value="ECO:0007669"/>
    <property type="project" value="UniProtKB-SubCell"/>
</dbReference>
<evidence type="ECO:0000313" key="3">
    <source>
        <dbReference type="EMBL" id="KRG99309.1"/>
    </source>
</evidence>
<dbReference type="SUPFAM" id="SSF56784">
    <property type="entry name" value="HAD-like"/>
    <property type="match status" value="1"/>
</dbReference>
<dbReference type="AlphaFoldDB" id="A0A0R0EZZ6"/>